<comment type="caution">
    <text evidence="2">The sequence shown here is derived from an EMBL/GenBank/DDBJ whole genome shotgun (WGS) entry which is preliminary data.</text>
</comment>
<dbReference type="AlphaFoldDB" id="A0AAV5SM26"/>
<evidence type="ECO:0008006" key="4">
    <source>
        <dbReference type="Google" id="ProtNLM"/>
    </source>
</evidence>
<dbReference type="InterPro" id="IPR019428">
    <property type="entry name" value="7TM_GPCR_serpentine_rcpt_Str"/>
</dbReference>
<reference evidence="2" key="1">
    <citation type="submission" date="2023-10" db="EMBL/GenBank/DDBJ databases">
        <title>Genome assembly of Pristionchus species.</title>
        <authorList>
            <person name="Yoshida K."/>
            <person name="Sommer R.J."/>
        </authorList>
    </citation>
    <scope>NUCLEOTIDE SEQUENCE</scope>
    <source>
        <strain evidence="2">RS0144</strain>
    </source>
</reference>
<sequence>PEIHENYFAEVLMREYSIDLSRDPAPNLIPVHYLHAAGHGSGPNWHSIISMLSCGSIINVLIVFNICCARAILRAVKERAMPENFRSLQVQLLRALIVQFTIPIVFCVLPFFLIVGLPATGLPFGQTGNVMGFVVSAFPVIDPICVILAYSR</sequence>
<keyword evidence="3" id="KW-1185">Reference proteome</keyword>
<feature type="non-terminal residue" evidence="2">
    <location>
        <position position="1"/>
    </location>
</feature>
<dbReference type="Pfam" id="PF10326">
    <property type="entry name" value="7TM_GPCR_Str"/>
    <property type="match status" value="1"/>
</dbReference>
<keyword evidence="1" id="KW-1133">Transmembrane helix</keyword>
<dbReference type="PANTHER" id="PTHR45907:SF16">
    <property type="entry name" value="SERPENTINE RECEPTOR, CLASS J"/>
    <property type="match status" value="1"/>
</dbReference>
<protein>
    <recommendedName>
        <fullName evidence="4">G protein-coupled receptor</fullName>
    </recommendedName>
</protein>
<proteinExistence type="predicted"/>
<dbReference type="SUPFAM" id="SSF81321">
    <property type="entry name" value="Family A G protein-coupled receptor-like"/>
    <property type="match status" value="1"/>
</dbReference>
<accession>A0AAV5SM26</accession>
<dbReference type="InterPro" id="IPR019423">
    <property type="entry name" value="7TM_GPCR_serpentine_rcpt_Srj"/>
</dbReference>
<dbReference type="EMBL" id="BTSX01000001">
    <property type="protein sequence ID" value="GMS81718.1"/>
    <property type="molecule type" value="Genomic_DNA"/>
</dbReference>
<feature type="transmembrane region" description="Helical" evidence="1">
    <location>
        <begin position="130"/>
        <end position="150"/>
    </location>
</feature>
<dbReference type="Proteomes" id="UP001432027">
    <property type="component" value="Unassembled WGS sequence"/>
</dbReference>
<evidence type="ECO:0000313" key="3">
    <source>
        <dbReference type="Proteomes" id="UP001432027"/>
    </source>
</evidence>
<organism evidence="2 3">
    <name type="scientific">Pristionchus entomophagus</name>
    <dbReference type="NCBI Taxonomy" id="358040"/>
    <lineage>
        <taxon>Eukaryota</taxon>
        <taxon>Metazoa</taxon>
        <taxon>Ecdysozoa</taxon>
        <taxon>Nematoda</taxon>
        <taxon>Chromadorea</taxon>
        <taxon>Rhabditida</taxon>
        <taxon>Rhabditina</taxon>
        <taxon>Diplogasteromorpha</taxon>
        <taxon>Diplogasteroidea</taxon>
        <taxon>Neodiplogasteridae</taxon>
        <taxon>Pristionchus</taxon>
    </lineage>
</organism>
<evidence type="ECO:0000256" key="1">
    <source>
        <dbReference type="SAM" id="Phobius"/>
    </source>
</evidence>
<feature type="non-terminal residue" evidence="2">
    <location>
        <position position="152"/>
    </location>
</feature>
<dbReference type="PANTHER" id="PTHR45907">
    <property type="entry name" value="SERPENTINE RECEPTOR, CLASS J"/>
    <property type="match status" value="1"/>
</dbReference>
<gene>
    <name evidence="2" type="ORF">PENTCL1PPCAC_3893</name>
</gene>
<evidence type="ECO:0000313" key="2">
    <source>
        <dbReference type="EMBL" id="GMS81718.1"/>
    </source>
</evidence>
<keyword evidence="1" id="KW-0472">Membrane</keyword>
<name>A0AAV5SM26_9BILA</name>
<feature type="transmembrane region" description="Helical" evidence="1">
    <location>
        <begin position="48"/>
        <end position="73"/>
    </location>
</feature>
<keyword evidence="1" id="KW-0812">Transmembrane</keyword>
<feature type="transmembrane region" description="Helical" evidence="1">
    <location>
        <begin position="93"/>
        <end position="118"/>
    </location>
</feature>